<keyword evidence="2" id="KW-1185">Reference proteome</keyword>
<reference evidence="1" key="1">
    <citation type="submission" date="2023-10" db="EMBL/GenBank/DDBJ databases">
        <authorList>
            <person name="Rodriguez Cubillos JULIANA M."/>
            <person name="De Vega J."/>
        </authorList>
    </citation>
    <scope>NUCLEOTIDE SEQUENCE</scope>
</reference>
<name>A0ACB0LHA9_TRIPR</name>
<dbReference type="Proteomes" id="UP001177021">
    <property type="component" value="Unassembled WGS sequence"/>
</dbReference>
<evidence type="ECO:0000313" key="2">
    <source>
        <dbReference type="Proteomes" id="UP001177021"/>
    </source>
</evidence>
<proteinExistence type="predicted"/>
<comment type="caution">
    <text evidence="1">The sequence shown here is derived from an EMBL/GenBank/DDBJ whole genome shotgun (WGS) entry which is preliminary data.</text>
</comment>
<organism evidence="1 2">
    <name type="scientific">Trifolium pratense</name>
    <name type="common">Red clover</name>
    <dbReference type="NCBI Taxonomy" id="57577"/>
    <lineage>
        <taxon>Eukaryota</taxon>
        <taxon>Viridiplantae</taxon>
        <taxon>Streptophyta</taxon>
        <taxon>Embryophyta</taxon>
        <taxon>Tracheophyta</taxon>
        <taxon>Spermatophyta</taxon>
        <taxon>Magnoliopsida</taxon>
        <taxon>eudicotyledons</taxon>
        <taxon>Gunneridae</taxon>
        <taxon>Pentapetalae</taxon>
        <taxon>rosids</taxon>
        <taxon>fabids</taxon>
        <taxon>Fabales</taxon>
        <taxon>Fabaceae</taxon>
        <taxon>Papilionoideae</taxon>
        <taxon>50 kb inversion clade</taxon>
        <taxon>NPAAA clade</taxon>
        <taxon>Hologalegina</taxon>
        <taxon>IRL clade</taxon>
        <taxon>Trifolieae</taxon>
        <taxon>Trifolium</taxon>
    </lineage>
</organism>
<gene>
    <name evidence="1" type="ORF">MILVUS5_LOCUS33208</name>
</gene>
<protein>
    <submittedName>
        <fullName evidence="1">Uncharacterized protein</fullName>
    </submittedName>
</protein>
<accession>A0ACB0LHA9</accession>
<dbReference type="EMBL" id="CASHSV030000615">
    <property type="protein sequence ID" value="CAJ2668902.1"/>
    <property type="molecule type" value="Genomic_DNA"/>
</dbReference>
<evidence type="ECO:0000313" key="1">
    <source>
        <dbReference type="EMBL" id="CAJ2668902.1"/>
    </source>
</evidence>
<sequence length="572" mass="66281">MKRLKRQFVTDEKDTQTDVGLIQHLMSKNSEEVSFLSLYSHQASAIYSDRKLMEFFEFKMWISMSIDDDLIKLGELLISLQKYMVGKRFLLLIDNVWNLKKERDMLFKNLLSMRCKQGSKVILITCATKISDLPDPILLKILCKLPIRTVFACKCVSKEWCTLIEDPIFPKLHLGQATFCPIFRTIEPISWPSCLHMLEVIKTTDLDQPLKLHSKLLPPDVSFLHSTCSKFETPKFGVVNSCNGLLCVCTCPDNDPIYVWNPITGEYILTPEPERNPPHYSNYVVSGFGFSSKADQYRVMRAFGAVERGDISTIIVQVWTLGSRKWRTLSELFRWKDFGLKATHSRIFSRAPFRQSFCVLYLNGAVHWLATGGSSLIYICSFNFDQEKIIKLSLPESFNESEENRAIGNMRLGVLRDCLYVSDVRCYAHFELWVLKDYNDDKFSWTKEVIIDNFSVDIWPRGLYRPIKYLDNGDLLMFHPSNALVCYNPKEESFRYFKIGEADSEFDMIPHIPNLIRMKDVINLEGLQVEILNVRDGGEWSPQNLKEYTELALDEKNEDFISAAFSKIMEWN</sequence>